<feature type="compositionally biased region" description="Basic and acidic residues" evidence="1">
    <location>
        <begin position="153"/>
        <end position="166"/>
    </location>
</feature>
<reference evidence="3" key="1">
    <citation type="submission" date="2023-08" db="EMBL/GenBank/DDBJ databases">
        <authorList>
            <person name="Alioto T."/>
            <person name="Alioto T."/>
            <person name="Gomez Garrido J."/>
        </authorList>
    </citation>
    <scope>NUCLEOTIDE SEQUENCE</scope>
</reference>
<feature type="signal peptide" evidence="2">
    <location>
        <begin position="1"/>
        <end position="22"/>
    </location>
</feature>
<feature type="region of interest" description="Disordered" evidence="1">
    <location>
        <begin position="561"/>
        <end position="606"/>
    </location>
</feature>
<dbReference type="AlphaFoldDB" id="A0AAV1HFZ3"/>
<feature type="region of interest" description="Disordered" evidence="1">
    <location>
        <begin position="55"/>
        <end position="83"/>
    </location>
</feature>
<protein>
    <submittedName>
        <fullName evidence="3">Adhesive plaque matrix protein-like isoform X4</fullName>
    </submittedName>
</protein>
<dbReference type="EMBL" id="OY660884">
    <property type="protein sequence ID" value="CAJ1083588.1"/>
    <property type="molecule type" value="Genomic_DNA"/>
</dbReference>
<sequence>MVCGVHLGILLVFFLQAKHVHCLWATEAQSSQRQNGNGYVGFSQQDSELERLGASNPQNRLRQASVSPGLTQKSSLGTQPAGSSVYSQGYSSSSYSQTLSRPSQSGFSSVRLVQSSSVSVPKLREPTSKQVNAPKRRFVGLSTAIASGSSVSKYDKEKSDHTDSSKKTTWPVQRTPTTSKYLSSSSASSQSPSSKSSSKLAHHQSATHGTASVKSAYGQKDYFLNQKSSSLFSPRAVSPQRHAVRMQTSATAPARRVSIHRTSKIPRPSTLYSTKKETISSNRYNTPSSHLTQSQSLSFRNQNAPNGVQPRSFQNPSHQRLGYTSTEQNPSSVSSYQKPSWKSRSPTPSDNNPADSRDSGSVRYAPTRTYNIPEQFGGYAIRRLRNPDEQETSAMKPQQTNRVSSAHSVSYRPQVPSFVESGQTYTAPSAQDVSYKQQFQSVNKPAWDSAATSAHHASYKPQVQNIRKPQQTQTAPLAQTVSYKPQFQSVRKPEQTHAASVAHTVSYKPQVYNERKPQTVQMASSARIVSYKPQQSYSAPSARTVLYKPRVENMKLEQTYAAPSAEQTVSHKPQAPRKPQQPQTGPLVSAKSYEQQEARWSRIKSP</sequence>
<evidence type="ECO:0000256" key="2">
    <source>
        <dbReference type="SAM" id="SignalP"/>
    </source>
</evidence>
<feature type="region of interest" description="Disordered" evidence="1">
    <location>
        <begin position="233"/>
        <end position="371"/>
    </location>
</feature>
<feature type="region of interest" description="Disordered" evidence="1">
    <location>
        <begin position="149"/>
        <end position="213"/>
    </location>
</feature>
<proteinExistence type="predicted"/>
<feature type="compositionally biased region" description="Polar residues" evidence="1">
    <location>
        <begin position="279"/>
        <end position="354"/>
    </location>
</feature>
<feature type="chain" id="PRO_5043438195" evidence="2">
    <location>
        <begin position="23"/>
        <end position="606"/>
    </location>
</feature>
<feature type="region of interest" description="Disordered" evidence="1">
    <location>
        <begin position="115"/>
        <end position="135"/>
    </location>
</feature>
<evidence type="ECO:0000313" key="3">
    <source>
        <dbReference type="EMBL" id="CAJ1083588.1"/>
    </source>
</evidence>
<evidence type="ECO:0000256" key="1">
    <source>
        <dbReference type="SAM" id="MobiDB-lite"/>
    </source>
</evidence>
<gene>
    <name evidence="3" type="ORF">XNOV1_A000888</name>
</gene>
<dbReference type="Proteomes" id="UP001178508">
    <property type="component" value="Chromosome 21"/>
</dbReference>
<keyword evidence="4" id="KW-1185">Reference proteome</keyword>
<name>A0AAV1HFZ3_XYRNO</name>
<feature type="compositionally biased region" description="Low complexity" evidence="1">
    <location>
        <begin position="182"/>
        <end position="199"/>
    </location>
</feature>
<organism evidence="3 4">
    <name type="scientific">Xyrichtys novacula</name>
    <name type="common">Pearly razorfish</name>
    <name type="synonym">Hemipteronotus novacula</name>
    <dbReference type="NCBI Taxonomy" id="13765"/>
    <lineage>
        <taxon>Eukaryota</taxon>
        <taxon>Metazoa</taxon>
        <taxon>Chordata</taxon>
        <taxon>Craniata</taxon>
        <taxon>Vertebrata</taxon>
        <taxon>Euteleostomi</taxon>
        <taxon>Actinopterygii</taxon>
        <taxon>Neopterygii</taxon>
        <taxon>Teleostei</taxon>
        <taxon>Neoteleostei</taxon>
        <taxon>Acanthomorphata</taxon>
        <taxon>Eupercaria</taxon>
        <taxon>Labriformes</taxon>
        <taxon>Labridae</taxon>
        <taxon>Xyrichtys</taxon>
    </lineage>
</organism>
<evidence type="ECO:0000313" key="4">
    <source>
        <dbReference type="Proteomes" id="UP001178508"/>
    </source>
</evidence>
<feature type="compositionally biased region" description="Polar residues" evidence="1">
    <location>
        <begin position="55"/>
        <end position="82"/>
    </location>
</feature>
<feature type="compositionally biased region" description="Polar residues" evidence="1">
    <location>
        <begin position="167"/>
        <end position="181"/>
    </location>
</feature>
<accession>A0AAV1HFZ3</accession>
<keyword evidence="2" id="KW-0732">Signal</keyword>